<keyword evidence="1" id="KW-0812">Transmembrane</keyword>
<evidence type="ECO:0000313" key="3">
    <source>
        <dbReference type="Proteomes" id="UP000299102"/>
    </source>
</evidence>
<dbReference type="EMBL" id="BGZK01005548">
    <property type="protein sequence ID" value="GBP14508.1"/>
    <property type="molecule type" value="Genomic_DNA"/>
</dbReference>
<dbReference type="OrthoDB" id="10029266at2759"/>
<dbReference type="Gene3D" id="1.20.1250.20">
    <property type="entry name" value="MFS general substrate transporter like domains"/>
    <property type="match status" value="1"/>
</dbReference>
<dbReference type="STRING" id="151549.A0A4C1TM99"/>
<keyword evidence="3" id="KW-1185">Reference proteome</keyword>
<dbReference type="AlphaFoldDB" id="A0A4C1TM99"/>
<dbReference type="SUPFAM" id="SSF103473">
    <property type="entry name" value="MFS general substrate transporter"/>
    <property type="match status" value="1"/>
</dbReference>
<dbReference type="Proteomes" id="UP000299102">
    <property type="component" value="Unassembled WGS sequence"/>
</dbReference>
<reference evidence="2 3" key="1">
    <citation type="journal article" date="2019" name="Commun. Biol.">
        <title>The bagworm genome reveals a unique fibroin gene that provides high tensile strength.</title>
        <authorList>
            <person name="Kono N."/>
            <person name="Nakamura H."/>
            <person name="Ohtoshi R."/>
            <person name="Tomita M."/>
            <person name="Numata K."/>
            <person name="Arakawa K."/>
        </authorList>
    </citation>
    <scope>NUCLEOTIDE SEQUENCE [LARGE SCALE GENOMIC DNA]</scope>
</reference>
<accession>A0A4C1TM99</accession>
<evidence type="ECO:0000256" key="1">
    <source>
        <dbReference type="SAM" id="Phobius"/>
    </source>
</evidence>
<sequence length="100" mass="11643">MLEINCTVSWNWFEKSAHAQRRYKDWSLNLRSLLFRLRLSSLAWTVLNVFGKQLGASPAAMGLVTAVLPLLWALAKPAFGYLVDYFTVRCTRITWDWFEN</sequence>
<evidence type="ECO:0000313" key="2">
    <source>
        <dbReference type="EMBL" id="GBP14508.1"/>
    </source>
</evidence>
<proteinExistence type="predicted"/>
<feature type="transmembrane region" description="Helical" evidence="1">
    <location>
        <begin position="56"/>
        <end position="75"/>
    </location>
</feature>
<organism evidence="2 3">
    <name type="scientific">Eumeta variegata</name>
    <name type="common">Bagworm moth</name>
    <name type="synonym">Eumeta japonica</name>
    <dbReference type="NCBI Taxonomy" id="151549"/>
    <lineage>
        <taxon>Eukaryota</taxon>
        <taxon>Metazoa</taxon>
        <taxon>Ecdysozoa</taxon>
        <taxon>Arthropoda</taxon>
        <taxon>Hexapoda</taxon>
        <taxon>Insecta</taxon>
        <taxon>Pterygota</taxon>
        <taxon>Neoptera</taxon>
        <taxon>Endopterygota</taxon>
        <taxon>Lepidoptera</taxon>
        <taxon>Glossata</taxon>
        <taxon>Ditrysia</taxon>
        <taxon>Tineoidea</taxon>
        <taxon>Psychidae</taxon>
        <taxon>Oiketicinae</taxon>
        <taxon>Eumeta</taxon>
    </lineage>
</organism>
<gene>
    <name evidence="2" type="ORF">EVAR_69315_1</name>
</gene>
<keyword evidence="1" id="KW-1133">Transmembrane helix</keyword>
<evidence type="ECO:0008006" key="4">
    <source>
        <dbReference type="Google" id="ProtNLM"/>
    </source>
</evidence>
<keyword evidence="1" id="KW-0472">Membrane</keyword>
<name>A0A4C1TM99_EUMVA</name>
<comment type="caution">
    <text evidence="2">The sequence shown here is derived from an EMBL/GenBank/DDBJ whole genome shotgun (WGS) entry which is preliminary data.</text>
</comment>
<dbReference type="InterPro" id="IPR036259">
    <property type="entry name" value="MFS_trans_sf"/>
</dbReference>
<protein>
    <recommendedName>
        <fullName evidence="4">Major facilitator superfamily associated domain-containing protein</fullName>
    </recommendedName>
</protein>